<keyword evidence="3" id="KW-1185">Reference proteome</keyword>
<evidence type="ECO:0000256" key="1">
    <source>
        <dbReference type="SAM" id="MobiDB-lite"/>
    </source>
</evidence>
<feature type="compositionally biased region" description="Polar residues" evidence="1">
    <location>
        <begin position="143"/>
        <end position="162"/>
    </location>
</feature>
<gene>
    <name evidence="2" type="ORF">BB31_04830</name>
</gene>
<dbReference type="AlphaFoldDB" id="A0A2P2G005"/>
<proteinExistence type="predicted"/>
<feature type="region of interest" description="Disordered" evidence="1">
    <location>
        <begin position="143"/>
        <end position="170"/>
    </location>
</feature>
<dbReference type="RefSeq" id="WP_198935660.1">
    <property type="nucleotide sequence ID" value="NZ_JFBM01000003.1"/>
</dbReference>
<reference evidence="2 3" key="1">
    <citation type="journal article" date="2014" name="Genome Announc.">
        <title>Draft Genome Sequence of Amycolatopsis lurida NRRL 2430, Producer of the Glycopeptide Family Antibiotic Ristocetin.</title>
        <authorList>
            <person name="Kwun M.J."/>
            <person name="Hong H.J."/>
        </authorList>
    </citation>
    <scope>NUCLEOTIDE SEQUENCE [LARGE SCALE GENOMIC DNA]</scope>
    <source>
        <strain evidence="2 3">NRRL 2430</strain>
    </source>
</reference>
<accession>A0A2P2G005</accession>
<protein>
    <submittedName>
        <fullName evidence="2">Uncharacterized protein</fullName>
    </submittedName>
</protein>
<sequence length="192" mass="21599">MPLTTEQRRRNEASIRAAMDRLLLGQLPPRGGCDLKTLAREAGVARTGFYARTDPQGNQRPGPHQHLAEEFQRRLADLREAGTVSDPRELQITRLKDENAKLRERVQERDARITELTEFKERALSQLAAQHEEILRLRWASQAGRNATRSQRDTSTAATTTGKAPRWPARSRVRFAVTAYRGSTGSGSKRSA</sequence>
<name>A0A2P2G005_AMYLU</name>
<comment type="caution">
    <text evidence="2">The sequence shown here is derived from an EMBL/GenBank/DDBJ whole genome shotgun (WGS) entry which is preliminary data.</text>
</comment>
<dbReference type="EMBL" id="JFBM01000003">
    <property type="protein sequence ID" value="KFU82285.1"/>
    <property type="molecule type" value="Genomic_DNA"/>
</dbReference>
<evidence type="ECO:0000313" key="3">
    <source>
        <dbReference type="Proteomes" id="UP000256220"/>
    </source>
</evidence>
<dbReference type="Proteomes" id="UP000256220">
    <property type="component" value="Unassembled WGS sequence"/>
</dbReference>
<organism evidence="2 3">
    <name type="scientific">Amycolatopsis lurida NRRL 2430</name>
    <dbReference type="NCBI Taxonomy" id="1460371"/>
    <lineage>
        <taxon>Bacteria</taxon>
        <taxon>Bacillati</taxon>
        <taxon>Actinomycetota</taxon>
        <taxon>Actinomycetes</taxon>
        <taxon>Pseudonocardiales</taxon>
        <taxon>Pseudonocardiaceae</taxon>
        <taxon>Amycolatopsis</taxon>
    </lineage>
</organism>
<evidence type="ECO:0000313" key="2">
    <source>
        <dbReference type="EMBL" id="KFU82285.1"/>
    </source>
</evidence>